<evidence type="ECO:0000259" key="3">
    <source>
        <dbReference type="Pfam" id="PF07245"/>
    </source>
</evidence>
<evidence type="ECO:0000313" key="7">
    <source>
        <dbReference type="EMBL" id="GMR63122.1"/>
    </source>
</evidence>
<sequence length="1751" mass="196133">QKHLCANCLLPNHKTRECKNTKRCFNCNDPHHTSTCTRHTHTSSRPCNDDPPASRTKNTPSPTPTKNQPSRQPNNRRPQQTHCAITEEIFEETTMTLQSNAIQPIVDISNSSESTQPLLCIDATLHSPINPNHSLKTTVLFDCASTCSYITSELAAALELPLIESKRIATQVFGKKKVDQRTVGIFPIGVTLSDGSQKNIATLSTPLICNEIDWLRIENDAITQQRSSPGLLIGMDAFLELFIGDNFSMSQNNDGIHILSTPMGDIATKKRINNRNLFSTILTNPSIESIPDLAKLEEMMRNFYSVEMIGVSDSPELTDDDNKAYDHFLKFIQLKENEKRYYVALPFREENPQLPTNFGLAVDNYFGQASSVEEGTRQFHEVREFFAKASFNLREFVSNNRVLNELFAANNVAASDLENTKILGVHWNTTNDTYSLPPVKRPSNETKWTKRLILRHLIFVRNRTSKIKSLLPDANFRHIEGTNNPADVSSRGCTSDEREEHPLWWKGPHFLTQPPSTWSPQPILSSSTLKETTMATAAISTDPIHNPIPPIVDATRFSTWTKLMNTMILVLKFNHRLKKIPTSPSRVSLYRRAEQLLFKMSQTEYPPSPHLIKQLRMYQCPTSSLWRCRGRIDNSEVPIEAKHPIYLPRESPITRLYIIYRHCGINHFDQQHTLTELRQRVWIPKGVTTVKSALRHCMQCKRARAKPFGLPEFPNLPEIRTVQATHPFSAVGIDLAGPRHYRTGDGNQSKCWLIILTCLHIRATFLDVITDVSLKTLLSRIRRFVASYGSPSTILRNDRSAIVKTGNGTLHRPLSLLYKLEIDDPKSQSNENDQPKSNLNAQQPEPENPPLRRSARLNPTISLLVTIALLSTVGATSDARCPQSTSTRLHITYVTPCTQHGFGVATIRDLDDKNQRMCWQRMICPKGHLRMPPSNETNTGYCGPECQCPKWTRTCSFYNGKHANSSSINNIPSELKQYVPPQVCSFTRESHCEINGLYGLFSQIQLMDGTVLIVPKLDITTTDVFTPDDHRCFGMDGQEWNHFTLSSHTPVTGSSSFCHVHSCSSIENANAFCFYGEKVTSISIRACVNEYCIFVQELHATENPILFPWSLVAEDHEITVQSWNEGIVLPDEKIHCQGRPVCERIRCKLCVPFALAPSCWNYYDSLSLIFSIFVVGFIISRILDLCTILSFIFRGIRRVCCFFIRRAPPTINPIQGTVNPNPYYRPRRIRWKRAQLSTAMLAIMLITFPTTQSCSEVSSIRAEEHECSRSQDGILHCTISNSALLTLRPIGQTSCLVIRDANGEMGTIISIRVDQISHKCDKQTMYFTRSHEFTTTSHHVCGDAFSPGACDGVMCNAVNHSAPIHFFESTSPGFNHCASSCGCITCGGCVSCSPSCVFYRNQINPTSSIIFEAFRCLQWISYVKVQIELENNGNDQMKHSIELRPGETNRWNDLTITLISASSSHAPILSSHFLTDGTRTTIIEDAAPSLFIPGSAGQVQCGTRTEAIEFKCQFQPSTCTCQTASTSASCTCPDGNVERFFKEHHTLPLQRQGIQLMTSPNGIEAQTTDNQVLQVKVNFDNLLLDTMQDFNECTISTSSAVGCFNCMAGNQFETNCISSSSETSTTFSCTDTNNSTIVSTIVKCSQNGIQQQINFSSDTPEIALNCSYRCPGERSQQAKSTTVTGTLLFVDEVEKTLHQTASAVRTSAKSSIPSSPSFNFPLLPDLQTVSIVIIAILILFIIISRFFPPVC</sequence>
<reference evidence="8" key="1">
    <citation type="submission" date="2022-10" db="EMBL/GenBank/DDBJ databases">
        <title>Genome assembly of Pristionchus species.</title>
        <authorList>
            <person name="Yoshida K."/>
            <person name="Sommer R.J."/>
        </authorList>
    </citation>
    <scope>NUCLEOTIDE SEQUENCE [LARGE SCALE GENOMIC DNA]</scope>
    <source>
        <strain evidence="6 8">RS5460</strain>
    </source>
</reference>
<accession>A0AAN5DI30</accession>
<organism evidence="7 8">
    <name type="scientific">Pristionchus mayeri</name>
    <dbReference type="NCBI Taxonomy" id="1317129"/>
    <lineage>
        <taxon>Eukaryota</taxon>
        <taxon>Metazoa</taxon>
        <taxon>Ecdysozoa</taxon>
        <taxon>Nematoda</taxon>
        <taxon>Chromadorea</taxon>
        <taxon>Rhabditida</taxon>
        <taxon>Rhabditina</taxon>
        <taxon>Diplogasteromorpha</taxon>
        <taxon>Diplogasteroidea</taxon>
        <taxon>Neodiplogasteridae</taxon>
        <taxon>Pristionchus</taxon>
    </lineage>
</organism>
<keyword evidence="2" id="KW-0472">Membrane</keyword>
<feature type="compositionally biased region" description="Polar residues" evidence="1">
    <location>
        <begin position="827"/>
        <end position="845"/>
    </location>
</feature>
<feature type="compositionally biased region" description="Low complexity" evidence="1">
    <location>
        <begin position="56"/>
        <end position="70"/>
    </location>
</feature>
<feature type="transmembrane region" description="Helical" evidence="2">
    <location>
        <begin position="1726"/>
        <end position="1747"/>
    </location>
</feature>
<feature type="domain" description="Integrase zinc-binding" evidence="4">
    <location>
        <begin position="662"/>
        <end position="705"/>
    </location>
</feature>
<protein>
    <recommendedName>
        <fullName evidence="9">Integrase catalytic domain-containing protein</fullName>
    </recommendedName>
</protein>
<evidence type="ECO:0000256" key="1">
    <source>
        <dbReference type="SAM" id="MobiDB-lite"/>
    </source>
</evidence>
<keyword evidence="2" id="KW-0812">Transmembrane</keyword>
<dbReference type="InterPro" id="IPR009878">
    <property type="entry name" value="Phlebovirus_G2_fusion"/>
</dbReference>
<dbReference type="Pfam" id="PF07245">
    <property type="entry name" value="Phlebovirus_G2"/>
    <property type="match status" value="1"/>
</dbReference>
<dbReference type="Gene3D" id="3.30.420.10">
    <property type="entry name" value="Ribonuclease H-like superfamily/Ribonuclease H"/>
    <property type="match status" value="1"/>
</dbReference>
<proteinExistence type="predicted"/>
<keyword evidence="2" id="KW-1133">Transmembrane helix</keyword>
<comment type="caution">
    <text evidence="7">The sequence shown here is derived from an EMBL/GenBank/DDBJ whole genome shotgun (WGS) entry which is preliminary data.</text>
</comment>
<dbReference type="Pfam" id="PF17921">
    <property type="entry name" value="Integrase_H2C2"/>
    <property type="match status" value="1"/>
</dbReference>
<dbReference type="GO" id="GO:0003676">
    <property type="term" value="F:nucleic acid binding"/>
    <property type="evidence" value="ECO:0007669"/>
    <property type="project" value="InterPro"/>
</dbReference>
<dbReference type="Proteomes" id="UP001328107">
    <property type="component" value="Unassembled WGS sequence"/>
</dbReference>
<dbReference type="InterPro" id="IPR036397">
    <property type="entry name" value="RNaseH_sf"/>
</dbReference>
<evidence type="ECO:0000313" key="6">
    <source>
        <dbReference type="EMBL" id="GMR32794.1"/>
    </source>
</evidence>
<feature type="non-terminal residue" evidence="7">
    <location>
        <position position="1"/>
    </location>
</feature>
<dbReference type="InterPro" id="IPR041588">
    <property type="entry name" value="Integrase_H2C2"/>
</dbReference>
<feature type="region of interest" description="Disordered" evidence="1">
    <location>
        <begin position="825"/>
        <end position="855"/>
    </location>
</feature>
<dbReference type="EMBL" id="BTRK01000007">
    <property type="protein sequence ID" value="GMR63122.1"/>
    <property type="molecule type" value="Genomic_DNA"/>
</dbReference>
<keyword evidence="8" id="KW-1185">Reference proteome</keyword>
<reference evidence="7" key="2">
    <citation type="submission" date="2023-06" db="EMBL/GenBank/DDBJ databases">
        <title>Genome assembly of Pristionchus species.</title>
        <authorList>
            <person name="Yoshida K."/>
            <person name="Sommer R.J."/>
        </authorList>
    </citation>
    <scope>NUCLEOTIDE SEQUENCE</scope>
    <source>
        <strain evidence="7">RS5460</strain>
    </source>
</reference>
<gene>
    <name evidence="6" type="ORF">PMAYCL1PPCAC_02989</name>
    <name evidence="7" type="ORF">PMAYCL1PPCAC_33317</name>
</gene>
<dbReference type="PANTHER" id="PTHR47331">
    <property type="entry name" value="PHD-TYPE DOMAIN-CONTAINING PROTEIN"/>
    <property type="match status" value="1"/>
</dbReference>
<feature type="non-terminal residue" evidence="7">
    <location>
        <position position="1751"/>
    </location>
</feature>
<dbReference type="Pfam" id="PF19019">
    <property type="entry name" value="Phlebo_G2_C"/>
    <property type="match status" value="1"/>
</dbReference>
<evidence type="ECO:0000256" key="2">
    <source>
        <dbReference type="SAM" id="Phobius"/>
    </source>
</evidence>
<feature type="domain" description="Phlebovirus glycoprotein G2 C-terminal" evidence="5">
    <location>
        <begin position="1592"/>
        <end position="1709"/>
    </location>
</feature>
<evidence type="ECO:0000259" key="4">
    <source>
        <dbReference type="Pfam" id="PF17921"/>
    </source>
</evidence>
<feature type="domain" description="Phlebovirus glycoprotein G2 fusion" evidence="3">
    <location>
        <begin position="1254"/>
        <end position="1577"/>
    </location>
</feature>
<dbReference type="Gene3D" id="2.60.40.3770">
    <property type="match status" value="1"/>
</dbReference>
<dbReference type="EMBL" id="BTRK01000001">
    <property type="protein sequence ID" value="GMR32794.1"/>
    <property type="molecule type" value="Genomic_DNA"/>
</dbReference>
<name>A0AAN5DI30_9BILA</name>
<feature type="region of interest" description="Disordered" evidence="1">
    <location>
        <begin position="33"/>
        <end position="80"/>
    </location>
</feature>
<feature type="compositionally biased region" description="Polar residues" evidence="1">
    <location>
        <begin position="71"/>
        <end position="80"/>
    </location>
</feature>
<dbReference type="Gene3D" id="2.60.98.50">
    <property type="match status" value="1"/>
</dbReference>
<evidence type="ECO:0000313" key="8">
    <source>
        <dbReference type="Proteomes" id="UP001328107"/>
    </source>
</evidence>
<evidence type="ECO:0000259" key="5">
    <source>
        <dbReference type="Pfam" id="PF19019"/>
    </source>
</evidence>
<evidence type="ECO:0008006" key="9">
    <source>
        <dbReference type="Google" id="ProtNLM"/>
    </source>
</evidence>
<dbReference type="InterPro" id="IPR043603">
    <property type="entry name" value="Phlebo_G2_C"/>
</dbReference>